<dbReference type="Gene3D" id="3.10.450.360">
    <property type="match status" value="1"/>
</dbReference>
<evidence type="ECO:0000256" key="1">
    <source>
        <dbReference type="SAM" id="SignalP"/>
    </source>
</evidence>
<gene>
    <name evidence="2" type="ORF">CLV51_10889</name>
</gene>
<proteinExistence type="predicted"/>
<keyword evidence="3" id="KW-1185">Reference proteome</keyword>
<feature type="signal peptide" evidence="1">
    <location>
        <begin position="1"/>
        <end position="19"/>
    </location>
</feature>
<dbReference type="EMBL" id="PYAW01000008">
    <property type="protein sequence ID" value="PSL43400.1"/>
    <property type="molecule type" value="Genomic_DNA"/>
</dbReference>
<reference evidence="2 3" key="1">
    <citation type="submission" date="2018-03" db="EMBL/GenBank/DDBJ databases">
        <title>Genomic Encyclopedia of Archaeal and Bacterial Type Strains, Phase II (KMG-II): from individual species to whole genera.</title>
        <authorList>
            <person name="Goeker M."/>
        </authorList>
    </citation>
    <scope>NUCLEOTIDE SEQUENCE [LARGE SCALE GENOMIC DNA]</scope>
    <source>
        <strain evidence="2 3">DSM 24859</strain>
    </source>
</reference>
<comment type="caution">
    <text evidence="2">The sequence shown here is derived from an EMBL/GenBank/DDBJ whole genome shotgun (WGS) entry which is preliminary data.</text>
</comment>
<name>A0A2P8HB11_CHINA</name>
<evidence type="ECO:0000313" key="2">
    <source>
        <dbReference type="EMBL" id="PSL43400.1"/>
    </source>
</evidence>
<protein>
    <recommendedName>
        <fullName evidence="4">PepSY-like beta-lactamase-inhibitor</fullName>
    </recommendedName>
</protein>
<accession>A0A2P8HB11</accession>
<evidence type="ECO:0008006" key="4">
    <source>
        <dbReference type="Google" id="ProtNLM"/>
    </source>
</evidence>
<sequence length="175" mass="19711">MKKILVTCALMGATLTMFSQNVANLNFRRVDKETVPVEVTGTAERDFPNGSITSYFAVPAEYTKEDWLVTSSGKTKSTDHPDYYSVSAEKNGDTYYALYSKTGKKIATQVKIKDVPLPDNIVKRIEKDYKGYTIESDKYTRLVSETSKKTYFRVTIAKGNTIKKLFFTPDGNPVK</sequence>
<feature type="chain" id="PRO_5015140843" description="PepSY-like beta-lactamase-inhibitor" evidence="1">
    <location>
        <begin position="20"/>
        <end position="175"/>
    </location>
</feature>
<dbReference type="OrthoDB" id="671924at2"/>
<organism evidence="2 3">
    <name type="scientific">Chitinophaga niastensis</name>
    <dbReference type="NCBI Taxonomy" id="536980"/>
    <lineage>
        <taxon>Bacteria</taxon>
        <taxon>Pseudomonadati</taxon>
        <taxon>Bacteroidota</taxon>
        <taxon>Chitinophagia</taxon>
        <taxon>Chitinophagales</taxon>
        <taxon>Chitinophagaceae</taxon>
        <taxon>Chitinophaga</taxon>
    </lineage>
</organism>
<dbReference type="SUPFAM" id="SSF160574">
    <property type="entry name" value="BT0923-like"/>
    <property type="match status" value="1"/>
</dbReference>
<dbReference type="AlphaFoldDB" id="A0A2P8HB11"/>
<evidence type="ECO:0000313" key="3">
    <source>
        <dbReference type="Proteomes" id="UP000240971"/>
    </source>
</evidence>
<dbReference type="RefSeq" id="WP_106531005.1">
    <property type="nucleotide sequence ID" value="NZ_PYAW01000008.1"/>
</dbReference>
<keyword evidence="1" id="KW-0732">Signal</keyword>
<dbReference type="Proteomes" id="UP000240971">
    <property type="component" value="Unassembled WGS sequence"/>
</dbReference>